<feature type="chain" id="PRO_5040895253" evidence="2">
    <location>
        <begin position="21"/>
        <end position="81"/>
    </location>
</feature>
<dbReference type="AlphaFoldDB" id="A0A9W6JMT9"/>
<protein>
    <submittedName>
        <fullName evidence="3">Uncharacterized protein</fullName>
    </submittedName>
</protein>
<organism evidence="3 4">
    <name type="scientific">Methylopila turkensis</name>
    <dbReference type="NCBI Taxonomy" id="1437816"/>
    <lineage>
        <taxon>Bacteria</taxon>
        <taxon>Pseudomonadati</taxon>
        <taxon>Pseudomonadota</taxon>
        <taxon>Alphaproteobacteria</taxon>
        <taxon>Hyphomicrobiales</taxon>
        <taxon>Methylopilaceae</taxon>
        <taxon>Methylopila</taxon>
    </lineage>
</organism>
<keyword evidence="4" id="KW-1185">Reference proteome</keyword>
<dbReference type="RefSeq" id="WP_271199608.1">
    <property type="nucleotide sequence ID" value="NZ_BSFL01000001.1"/>
</dbReference>
<dbReference type="EMBL" id="BSFL01000001">
    <property type="protein sequence ID" value="GLK79128.1"/>
    <property type="molecule type" value="Genomic_DNA"/>
</dbReference>
<feature type="signal peptide" evidence="2">
    <location>
        <begin position="1"/>
        <end position="20"/>
    </location>
</feature>
<proteinExistence type="predicted"/>
<name>A0A9W6JMT9_9HYPH</name>
<dbReference type="Proteomes" id="UP001143309">
    <property type="component" value="Unassembled WGS sequence"/>
</dbReference>
<feature type="region of interest" description="Disordered" evidence="1">
    <location>
        <begin position="39"/>
        <end position="81"/>
    </location>
</feature>
<sequence>MKTIIYAMGALALATSAASAGTLRHPGGDHALSASQCAAATPGLERSSDAAGVRHAPKQRFYPAPHTPTVADRWDANDNNG</sequence>
<evidence type="ECO:0000313" key="4">
    <source>
        <dbReference type="Proteomes" id="UP001143309"/>
    </source>
</evidence>
<evidence type="ECO:0000256" key="2">
    <source>
        <dbReference type="SAM" id="SignalP"/>
    </source>
</evidence>
<gene>
    <name evidence="3" type="ORF">GCM10008174_08690</name>
</gene>
<keyword evidence="2" id="KW-0732">Signal</keyword>
<reference evidence="3" key="1">
    <citation type="journal article" date="2014" name="Int. J. Syst. Evol. Microbiol.">
        <title>Complete genome sequence of Corynebacterium casei LMG S-19264T (=DSM 44701T), isolated from a smear-ripened cheese.</title>
        <authorList>
            <consortium name="US DOE Joint Genome Institute (JGI-PGF)"/>
            <person name="Walter F."/>
            <person name="Albersmeier A."/>
            <person name="Kalinowski J."/>
            <person name="Ruckert C."/>
        </authorList>
    </citation>
    <scope>NUCLEOTIDE SEQUENCE</scope>
    <source>
        <strain evidence="3">VKM B-2748</strain>
    </source>
</reference>
<feature type="compositionally biased region" description="Basic and acidic residues" evidence="1">
    <location>
        <begin position="72"/>
        <end position="81"/>
    </location>
</feature>
<evidence type="ECO:0000313" key="3">
    <source>
        <dbReference type="EMBL" id="GLK79128.1"/>
    </source>
</evidence>
<evidence type="ECO:0000256" key="1">
    <source>
        <dbReference type="SAM" id="MobiDB-lite"/>
    </source>
</evidence>
<accession>A0A9W6JMT9</accession>
<comment type="caution">
    <text evidence="3">The sequence shown here is derived from an EMBL/GenBank/DDBJ whole genome shotgun (WGS) entry which is preliminary data.</text>
</comment>
<reference evidence="3" key="2">
    <citation type="submission" date="2023-01" db="EMBL/GenBank/DDBJ databases">
        <authorList>
            <person name="Sun Q."/>
            <person name="Evtushenko L."/>
        </authorList>
    </citation>
    <scope>NUCLEOTIDE SEQUENCE</scope>
    <source>
        <strain evidence="3">VKM B-2748</strain>
    </source>
</reference>